<accession>A0A822BF38</accession>
<name>A0A822BF38_9BILA</name>
<comment type="caution">
    <text evidence="1">The sequence shown here is derived from an EMBL/GenBank/DDBJ whole genome shotgun (WGS) entry which is preliminary data.</text>
</comment>
<dbReference type="EMBL" id="CAJOBR010038024">
    <property type="protein sequence ID" value="CAF5018468.1"/>
    <property type="molecule type" value="Genomic_DNA"/>
</dbReference>
<reference evidence="1" key="1">
    <citation type="submission" date="2021-02" db="EMBL/GenBank/DDBJ databases">
        <authorList>
            <person name="Nowell W R."/>
        </authorList>
    </citation>
    <scope>NUCLEOTIDE SEQUENCE</scope>
</reference>
<evidence type="ECO:0000313" key="2">
    <source>
        <dbReference type="Proteomes" id="UP000663848"/>
    </source>
</evidence>
<proteinExistence type="predicted"/>
<dbReference type="Proteomes" id="UP000663848">
    <property type="component" value="Unassembled WGS sequence"/>
</dbReference>
<organism evidence="1 2">
    <name type="scientific">Rotaria socialis</name>
    <dbReference type="NCBI Taxonomy" id="392032"/>
    <lineage>
        <taxon>Eukaryota</taxon>
        <taxon>Metazoa</taxon>
        <taxon>Spiralia</taxon>
        <taxon>Gnathifera</taxon>
        <taxon>Rotifera</taxon>
        <taxon>Eurotatoria</taxon>
        <taxon>Bdelloidea</taxon>
        <taxon>Philodinida</taxon>
        <taxon>Philodinidae</taxon>
        <taxon>Rotaria</taxon>
    </lineage>
</organism>
<evidence type="ECO:0000313" key="1">
    <source>
        <dbReference type="EMBL" id="CAF5018468.1"/>
    </source>
</evidence>
<feature type="non-terminal residue" evidence="1">
    <location>
        <position position="1"/>
    </location>
</feature>
<protein>
    <submittedName>
        <fullName evidence="1">Uncharacterized protein</fullName>
    </submittedName>
</protein>
<sequence>MHKNTIQTSITLKPLEEQILSQKLSQLSITTTNEIIEIPDYLSKENQSFKCMLTDSMSTTAM</sequence>
<dbReference type="AlphaFoldDB" id="A0A822BF38"/>
<gene>
    <name evidence="1" type="ORF">QYT958_LOCUS39735</name>
</gene>